<dbReference type="EMBL" id="CP046171">
    <property type="protein sequence ID" value="QIS03124.1"/>
    <property type="molecule type" value="Genomic_DNA"/>
</dbReference>
<evidence type="ECO:0000256" key="2">
    <source>
        <dbReference type="ARBA" id="ARBA00022801"/>
    </source>
</evidence>
<keyword evidence="1" id="KW-0547">Nucleotide-binding</keyword>
<dbReference type="AlphaFoldDB" id="A0A6G9XQD2"/>
<feature type="domain" description="Carboxyltransferase" evidence="4">
    <location>
        <begin position="8"/>
        <end position="204"/>
    </location>
</feature>
<dbReference type="InterPro" id="IPR003833">
    <property type="entry name" value="CT_C_D"/>
</dbReference>
<dbReference type="SUPFAM" id="SSF160467">
    <property type="entry name" value="PH0987 N-terminal domain-like"/>
    <property type="match status" value="1"/>
</dbReference>
<dbReference type="Gene3D" id="2.40.100.10">
    <property type="entry name" value="Cyclophilin-like"/>
    <property type="match status" value="1"/>
</dbReference>
<keyword evidence="2" id="KW-0378">Hydrolase</keyword>
<dbReference type="GO" id="GO:0005524">
    <property type="term" value="F:ATP binding"/>
    <property type="evidence" value="ECO:0007669"/>
    <property type="project" value="UniProtKB-KW"/>
</dbReference>
<evidence type="ECO:0000256" key="3">
    <source>
        <dbReference type="ARBA" id="ARBA00022840"/>
    </source>
</evidence>
<dbReference type="InterPro" id="IPR029000">
    <property type="entry name" value="Cyclophilin-like_dom_sf"/>
</dbReference>
<evidence type="ECO:0000313" key="5">
    <source>
        <dbReference type="EMBL" id="QIS03124.1"/>
    </source>
</evidence>
<keyword evidence="3" id="KW-0067">ATP-binding</keyword>
<dbReference type="Pfam" id="PF02682">
    <property type="entry name" value="CT_C_D"/>
    <property type="match status" value="1"/>
</dbReference>
<dbReference type="PANTHER" id="PTHR34698:SF2">
    <property type="entry name" value="5-OXOPROLINASE SUBUNIT B"/>
    <property type="match status" value="1"/>
</dbReference>
<sequence length="218" mass="23392">MSVTTALPRIMPAGDRALLVAPEDHADLVAFVDLLRCELPDGVRDVLPAAQTVLVTMTDRADSRAVENGLRQLFRRAQTPGRAAAEAPAPAAVVIPVRYDGPDLATVAELLGTDTRAVIEAHTKARWRCAFVGFAPGFGYLESTDTGLAVPRRAEARTSVPAGSVALADGYSAVYPRRSPGGWQIIGTTDFRLWDLTRTEPSPLRPGTRVRFTEEATA</sequence>
<keyword evidence="5" id="KW-0808">Transferase</keyword>
<dbReference type="SMART" id="SM00796">
    <property type="entry name" value="AHS1"/>
    <property type="match status" value="1"/>
</dbReference>
<dbReference type="Gene3D" id="3.30.1360.40">
    <property type="match status" value="1"/>
</dbReference>
<dbReference type="GO" id="GO:0016740">
    <property type="term" value="F:transferase activity"/>
    <property type="evidence" value="ECO:0007669"/>
    <property type="project" value="UniProtKB-KW"/>
</dbReference>
<dbReference type="InterPro" id="IPR010016">
    <property type="entry name" value="PxpB"/>
</dbReference>
<evidence type="ECO:0000256" key="1">
    <source>
        <dbReference type="ARBA" id="ARBA00022741"/>
    </source>
</evidence>
<reference evidence="5 6" key="1">
    <citation type="journal article" date="2019" name="ACS Chem. Biol.">
        <title>Identification and Mobilization of a Cryptic Antibiotic Biosynthesis Gene Locus from a Human-Pathogenic Nocardia Isolate.</title>
        <authorList>
            <person name="Herisse M."/>
            <person name="Ishida K."/>
            <person name="Porter J.L."/>
            <person name="Howden B."/>
            <person name="Hertweck C."/>
            <person name="Stinear T.P."/>
            <person name="Pidot S.J."/>
        </authorList>
    </citation>
    <scope>NUCLEOTIDE SEQUENCE [LARGE SCALE GENOMIC DNA]</scope>
    <source>
        <strain evidence="5 6">AUSMDU00024985</strain>
    </source>
</reference>
<organism evidence="5 6">
    <name type="scientific">Nocardia brasiliensis</name>
    <dbReference type="NCBI Taxonomy" id="37326"/>
    <lineage>
        <taxon>Bacteria</taxon>
        <taxon>Bacillati</taxon>
        <taxon>Actinomycetota</taxon>
        <taxon>Actinomycetes</taxon>
        <taxon>Mycobacteriales</taxon>
        <taxon>Nocardiaceae</taxon>
        <taxon>Nocardia</taxon>
    </lineage>
</organism>
<proteinExistence type="predicted"/>
<dbReference type="Proteomes" id="UP000501705">
    <property type="component" value="Chromosome"/>
</dbReference>
<gene>
    <name evidence="5" type="ORF">F5X71_13110</name>
</gene>
<dbReference type="SUPFAM" id="SSF50891">
    <property type="entry name" value="Cyclophilin-like"/>
    <property type="match status" value="1"/>
</dbReference>
<accession>A0A6G9XQD2</accession>
<dbReference type="RefSeq" id="WP_167462192.1">
    <property type="nucleotide sequence ID" value="NZ_CP046171.1"/>
</dbReference>
<dbReference type="PANTHER" id="PTHR34698">
    <property type="entry name" value="5-OXOPROLINASE SUBUNIT B"/>
    <property type="match status" value="1"/>
</dbReference>
<evidence type="ECO:0000259" key="4">
    <source>
        <dbReference type="SMART" id="SM00796"/>
    </source>
</evidence>
<dbReference type="GO" id="GO:0016787">
    <property type="term" value="F:hydrolase activity"/>
    <property type="evidence" value="ECO:0007669"/>
    <property type="project" value="UniProtKB-KW"/>
</dbReference>
<evidence type="ECO:0000313" key="6">
    <source>
        <dbReference type="Proteomes" id="UP000501705"/>
    </source>
</evidence>
<name>A0A6G9XQD2_NOCBR</name>
<protein>
    <submittedName>
        <fullName evidence="5">Carboxyltransferase domain-containing protein</fullName>
    </submittedName>
</protein>